<evidence type="ECO:0000313" key="2">
    <source>
        <dbReference type="Proteomes" id="UP000323425"/>
    </source>
</evidence>
<name>A0A5M9IYD0_9PSED</name>
<sequence>MATIEYDRSIPSLSITFSNGAKRTYTDTDIFICFGLLRKEFSDITFLCKGSKINVYPSAMASQMSSGIVAYEVEMGDPEAKLVRIFDYEENELTNDVNEQILYRNKWAKSI</sequence>
<reference evidence="1 2" key="1">
    <citation type="journal article" date="2018" name="Plant Biotechnol. Rep.">
        <title>Diversity and antifungal activity of endophytic bacteria associated with Panax ginseng seedlings.</title>
        <authorList>
            <person name="Park J.M."/>
            <person name="Hong C.E."/>
            <person name="Jo S.H."/>
        </authorList>
    </citation>
    <scope>NUCLEOTIDE SEQUENCE [LARGE SCALE GENOMIC DNA]</scope>
    <source>
        <strain evidence="1 2">PgKB38</strain>
    </source>
</reference>
<dbReference type="EMBL" id="VTFH01000001">
    <property type="protein sequence ID" value="KAA8561798.1"/>
    <property type="molecule type" value="Genomic_DNA"/>
</dbReference>
<accession>A0A5M9IYD0</accession>
<gene>
    <name evidence="1" type="ORF">FX985_01863</name>
</gene>
<dbReference type="Proteomes" id="UP000323425">
    <property type="component" value="Unassembled WGS sequence"/>
</dbReference>
<organism evidence="1 2">
    <name type="scientific">Pseudomonas extremaustralis</name>
    <dbReference type="NCBI Taxonomy" id="359110"/>
    <lineage>
        <taxon>Bacteria</taxon>
        <taxon>Pseudomonadati</taxon>
        <taxon>Pseudomonadota</taxon>
        <taxon>Gammaproteobacteria</taxon>
        <taxon>Pseudomonadales</taxon>
        <taxon>Pseudomonadaceae</taxon>
        <taxon>Pseudomonas</taxon>
    </lineage>
</organism>
<proteinExistence type="predicted"/>
<comment type="caution">
    <text evidence="1">The sequence shown here is derived from an EMBL/GenBank/DDBJ whole genome shotgun (WGS) entry which is preliminary data.</text>
</comment>
<protein>
    <submittedName>
        <fullName evidence="1">Uncharacterized protein</fullName>
    </submittedName>
</protein>
<evidence type="ECO:0000313" key="1">
    <source>
        <dbReference type="EMBL" id="KAA8561798.1"/>
    </source>
</evidence>
<dbReference type="AlphaFoldDB" id="A0A5M9IYD0"/>